<dbReference type="Proteomes" id="UP000601990">
    <property type="component" value="Unassembled WGS sequence"/>
</dbReference>
<proteinExistence type="predicted"/>
<dbReference type="InterPro" id="IPR058208">
    <property type="entry name" value="PACE"/>
</dbReference>
<accession>A0ABX1N216</accession>
<keyword evidence="1" id="KW-0812">Transmembrane</keyword>
<feature type="transmembrane region" description="Helical" evidence="1">
    <location>
        <begin position="21"/>
        <end position="42"/>
    </location>
</feature>
<feature type="transmembrane region" description="Helical" evidence="1">
    <location>
        <begin position="121"/>
        <end position="142"/>
    </location>
</feature>
<evidence type="ECO:0000313" key="3">
    <source>
        <dbReference type="EMBL" id="NMF93009.1"/>
    </source>
</evidence>
<feature type="transmembrane region" description="Helical" evidence="1">
    <location>
        <begin position="87"/>
        <end position="109"/>
    </location>
</feature>
<reference evidence="3" key="1">
    <citation type="submission" date="2019-12" db="EMBL/GenBank/DDBJ databases">
        <title>Comparative genomics gives insights into the taxonomy of the Azoarcus-Aromatoleum group and reveals separate origins of nif in the plant-associated Azoarcus and non-plant-associated Aromatoleum sub-groups.</title>
        <authorList>
            <person name="Lafos M."/>
            <person name="Maluk M."/>
            <person name="Batista M."/>
            <person name="Junghare M."/>
            <person name="Carmona M."/>
            <person name="Faoro H."/>
            <person name="Cruz L.M."/>
            <person name="Battistoni F."/>
            <person name="De Souza E."/>
            <person name="Pedrosa F."/>
            <person name="Chen W.-M."/>
            <person name="Poole P.S."/>
            <person name="Dixon R.A."/>
            <person name="James E.K."/>
        </authorList>
    </citation>
    <scope>NUCLEOTIDE SEQUENCE</scope>
    <source>
        <strain evidence="3">U120</strain>
    </source>
</reference>
<sequence length="160" mass="17393">MSPHPSGLRPPLRSVRDRIRQVVLFELGGLALVTPPFAWASGVPLSDSIGLLALISLLAAAWNATYNTCFDRIEAKLAGRPADRRPLPLRVAHAIGFEGGLLLMSLPIITAWTGMSWFEALLADLGLATAYVLYAFAFNLGYDRAFPIEPQRCESLSSAR</sequence>
<comment type="caution">
    <text evidence="3">The sequence shown here is derived from an EMBL/GenBank/DDBJ whole genome shotgun (WGS) entry which is preliminary data.</text>
</comment>
<dbReference type="InterPro" id="IPR007896">
    <property type="entry name" value="BTP_bacteria"/>
</dbReference>
<keyword evidence="1" id="KW-1133">Transmembrane helix</keyword>
<feature type="domain" description="Chlorhexidine efflux transporter" evidence="2">
    <location>
        <begin position="85"/>
        <end position="147"/>
    </location>
</feature>
<keyword evidence="4" id="KW-1185">Reference proteome</keyword>
<evidence type="ECO:0000256" key="1">
    <source>
        <dbReference type="SAM" id="Phobius"/>
    </source>
</evidence>
<evidence type="ECO:0000313" key="4">
    <source>
        <dbReference type="Proteomes" id="UP000601990"/>
    </source>
</evidence>
<gene>
    <name evidence="3" type="ORF">GO608_06675</name>
</gene>
<evidence type="ECO:0000259" key="2">
    <source>
        <dbReference type="Pfam" id="PF05232"/>
    </source>
</evidence>
<keyword evidence="1" id="KW-0472">Membrane</keyword>
<dbReference type="EMBL" id="WTVH01000009">
    <property type="protein sequence ID" value="NMF93009.1"/>
    <property type="molecule type" value="Genomic_DNA"/>
</dbReference>
<dbReference type="RefSeq" id="WP_169198296.1">
    <property type="nucleotide sequence ID" value="NZ_WTVH02000008.1"/>
</dbReference>
<dbReference type="NCBIfam" id="NF033664">
    <property type="entry name" value="PACE_transport"/>
    <property type="match status" value="1"/>
</dbReference>
<organism evidence="3 4">
    <name type="scientific">Aromatoleum buckelii</name>
    <dbReference type="NCBI Taxonomy" id="200254"/>
    <lineage>
        <taxon>Bacteria</taxon>
        <taxon>Pseudomonadati</taxon>
        <taxon>Pseudomonadota</taxon>
        <taxon>Betaproteobacteria</taxon>
        <taxon>Rhodocyclales</taxon>
        <taxon>Rhodocyclaceae</taxon>
        <taxon>Aromatoleum</taxon>
    </lineage>
</organism>
<feature type="domain" description="Chlorhexidine efflux transporter" evidence="2">
    <location>
        <begin position="13"/>
        <end position="75"/>
    </location>
</feature>
<protein>
    <submittedName>
        <fullName evidence="3">PACE efflux transporter</fullName>
    </submittedName>
</protein>
<feature type="transmembrane region" description="Helical" evidence="1">
    <location>
        <begin position="48"/>
        <end position="66"/>
    </location>
</feature>
<dbReference type="Pfam" id="PF05232">
    <property type="entry name" value="BTP"/>
    <property type="match status" value="2"/>
</dbReference>
<name>A0ABX1N216_9RHOO</name>